<dbReference type="GO" id="GO:0005730">
    <property type="term" value="C:nucleolus"/>
    <property type="evidence" value="ECO:0007669"/>
    <property type="project" value="InterPro"/>
</dbReference>
<comment type="caution">
    <text evidence="4">The sequence shown here is derived from an EMBL/GenBank/DDBJ whole genome shotgun (WGS) entry which is preliminary data.</text>
</comment>
<dbReference type="GO" id="GO:0030687">
    <property type="term" value="C:preribosome, large subunit precursor"/>
    <property type="evidence" value="ECO:0007669"/>
    <property type="project" value="TreeGrafter"/>
</dbReference>
<comment type="similarity">
    <text evidence="1">Belongs to the NSA1 family.</text>
</comment>
<reference evidence="4" key="1">
    <citation type="submission" date="2021-06" db="EMBL/GenBank/DDBJ databases">
        <authorList>
            <person name="Kallberg Y."/>
            <person name="Tangrot J."/>
            <person name="Rosling A."/>
        </authorList>
    </citation>
    <scope>NUCLEOTIDE SEQUENCE</scope>
    <source>
        <strain evidence="4">CL551</strain>
    </source>
</reference>
<keyword evidence="5" id="KW-1185">Reference proteome</keyword>
<dbReference type="GO" id="GO:0042273">
    <property type="term" value="P:ribosomal large subunit biogenesis"/>
    <property type="evidence" value="ECO:0007669"/>
    <property type="project" value="InterPro"/>
</dbReference>
<comment type="subunit">
    <text evidence="2">Component of the pre-66S ribosomal particle.</text>
</comment>
<feature type="non-terminal residue" evidence="4">
    <location>
        <position position="146"/>
    </location>
</feature>
<dbReference type="AlphaFoldDB" id="A0A9N9P3Q1"/>
<dbReference type="InterPro" id="IPR036322">
    <property type="entry name" value="WD40_repeat_dom_sf"/>
</dbReference>
<dbReference type="Gene3D" id="2.130.10.10">
    <property type="entry name" value="YVTN repeat-like/Quinoprotein amine dehydrogenase"/>
    <property type="match status" value="1"/>
</dbReference>
<evidence type="ECO:0000256" key="2">
    <source>
        <dbReference type="ARBA" id="ARBA00011187"/>
    </source>
</evidence>
<dbReference type="InterPro" id="IPR037379">
    <property type="entry name" value="WDR74/Nsa1"/>
</dbReference>
<protein>
    <recommendedName>
        <fullName evidence="3">Ribosome biogenesis protein NSA1</fullName>
    </recommendedName>
</protein>
<proteinExistence type="inferred from homology"/>
<dbReference type="PANTHER" id="PTHR16038">
    <property type="entry name" value="NOP SEVEN ASSOCIATED PROTEIN 1"/>
    <property type="match status" value="1"/>
</dbReference>
<organism evidence="4 5">
    <name type="scientific">Acaulospora morrowiae</name>
    <dbReference type="NCBI Taxonomy" id="94023"/>
    <lineage>
        <taxon>Eukaryota</taxon>
        <taxon>Fungi</taxon>
        <taxon>Fungi incertae sedis</taxon>
        <taxon>Mucoromycota</taxon>
        <taxon>Glomeromycotina</taxon>
        <taxon>Glomeromycetes</taxon>
        <taxon>Diversisporales</taxon>
        <taxon>Acaulosporaceae</taxon>
        <taxon>Acaulospora</taxon>
    </lineage>
</organism>
<evidence type="ECO:0000256" key="3">
    <source>
        <dbReference type="ARBA" id="ARBA00014234"/>
    </source>
</evidence>
<dbReference type="EMBL" id="CAJVPV010053284">
    <property type="protein sequence ID" value="CAG8781727.1"/>
    <property type="molecule type" value="Genomic_DNA"/>
</dbReference>
<gene>
    <name evidence="4" type="ORF">AMORRO_LOCUS17380</name>
</gene>
<evidence type="ECO:0000256" key="1">
    <source>
        <dbReference type="ARBA" id="ARBA00007861"/>
    </source>
</evidence>
<dbReference type="SUPFAM" id="SSF50978">
    <property type="entry name" value="WD40 repeat-like"/>
    <property type="match status" value="1"/>
</dbReference>
<dbReference type="PANTHER" id="PTHR16038:SF4">
    <property type="entry name" value="WD REPEAT-CONTAINING PROTEIN 74"/>
    <property type="match status" value="1"/>
</dbReference>
<dbReference type="OrthoDB" id="18388at2759"/>
<evidence type="ECO:0000313" key="5">
    <source>
        <dbReference type="Proteomes" id="UP000789342"/>
    </source>
</evidence>
<dbReference type="Proteomes" id="UP000789342">
    <property type="component" value="Unassembled WGS sequence"/>
</dbReference>
<sequence>TVAKNKKETGLVWSAKNVRNDFLDLRVPVWITDLQFISDSDTTKLVIGSKYHQIRIYDTKVKRRPVLDFSIGDHPVVSLIVGDPNQIIFSDTVGNVSSVDVRTGKTIGQFKGFSGTITNMAVNTAPPSLVTVGMDRFLRVHEMDAT</sequence>
<evidence type="ECO:0000313" key="4">
    <source>
        <dbReference type="EMBL" id="CAG8781727.1"/>
    </source>
</evidence>
<accession>A0A9N9P3Q1</accession>
<name>A0A9N9P3Q1_9GLOM</name>
<dbReference type="InterPro" id="IPR015943">
    <property type="entry name" value="WD40/YVTN_repeat-like_dom_sf"/>
</dbReference>
<feature type="non-terminal residue" evidence="4">
    <location>
        <position position="1"/>
    </location>
</feature>